<dbReference type="PANTHER" id="PTHR36302:SF1">
    <property type="entry name" value="COPPER CHAPERONE PCU(A)C"/>
    <property type="match status" value="1"/>
</dbReference>
<feature type="chain" id="PRO_5013294347" description="Copper(I)-binding protein" evidence="1">
    <location>
        <begin position="37"/>
        <end position="180"/>
    </location>
</feature>
<evidence type="ECO:0000313" key="2">
    <source>
        <dbReference type="EMBL" id="OLY44497.1"/>
    </source>
</evidence>
<comment type="caution">
    <text evidence="2">The sequence shown here is derived from an EMBL/GenBank/DDBJ whole genome shotgun (WGS) entry which is preliminary data.</text>
</comment>
<gene>
    <name evidence="2" type="ORF">PEB0149_019670</name>
</gene>
<dbReference type="RefSeq" id="WP_075869621.1">
    <property type="nucleotide sequence ID" value="NZ_CALYQA010000002.1"/>
</dbReference>
<sequence length="180" mass="19438">MSYAFQKCSALIKTSFAVMAAFACLFLTFSLGSAFANDYKIGDIEITNVWARATPNGAKVAGGFFTIVNHGKDADRLVSLSSELSDKAQIHSMEMADGVMKMRHQADGVVIPAGGTVEFKPGSFHVMFMDLDKTLNKGDEFKAKMVFEKAGTVDVVFTVSGIGAQAPDSMPANHEEHQHH</sequence>
<dbReference type="OrthoDB" id="9796962at2"/>
<dbReference type="AlphaFoldDB" id="A0A1R0FBW2"/>
<dbReference type="Proteomes" id="UP000187344">
    <property type="component" value="Unassembled WGS sequence"/>
</dbReference>
<organism evidence="2 3">
    <name type="scientific">Bartonella apis</name>
    <dbReference type="NCBI Taxonomy" id="1686310"/>
    <lineage>
        <taxon>Bacteria</taxon>
        <taxon>Pseudomonadati</taxon>
        <taxon>Pseudomonadota</taxon>
        <taxon>Alphaproteobacteria</taxon>
        <taxon>Hyphomicrobiales</taxon>
        <taxon>Bartonellaceae</taxon>
        <taxon>Bartonella</taxon>
    </lineage>
</organism>
<keyword evidence="1" id="KW-0732">Signal</keyword>
<dbReference type="Pfam" id="PF04314">
    <property type="entry name" value="PCuAC"/>
    <property type="match status" value="1"/>
</dbReference>
<dbReference type="EMBL" id="LXYT01000001">
    <property type="protein sequence ID" value="OLY44497.1"/>
    <property type="molecule type" value="Genomic_DNA"/>
</dbReference>
<feature type="signal peptide" evidence="1">
    <location>
        <begin position="1"/>
        <end position="36"/>
    </location>
</feature>
<keyword evidence="3" id="KW-1185">Reference proteome</keyword>
<dbReference type="SUPFAM" id="SSF110087">
    <property type="entry name" value="DR1885-like metal-binding protein"/>
    <property type="match status" value="1"/>
</dbReference>
<accession>A0A1R0FBW2</accession>
<reference evidence="2 3" key="1">
    <citation type="submission" date="2016-12" db="EMBL/GenBank/DDBJ databases">
        <title>Comparative genomics of Bartonella apis.</title>
        <authorList>
            <person name="Engel P."/>
        </authorList>
    </citation>
    <scope>NUCLEOTIDE SEQUENCE [LARGE SCALE GENOMIC DNA]</scope>
    <source>
        <strain evidence="2 3">PEB0149</strain>
    </source>
</reference>
<evidence type="ECO:0008006" key="4">
    <source>
        <dbReference type="Google" id="ProtNLM"/>
    </source>
</evidence>
<evidence type="ECO:0000313" key="3">
    <source>
        <dbReference type="Proteomes" id="UP000187344"/>
    </source>
</evidence>
<dbReference type="PANTHER" id="PTHR36302">
    <property type="entry name" value="BLR7088 PROTEIN"/>
    <property type="match status" value="1"/>
</dbReference>
<proteinExistence type="predicted"/>
<dbReference type="InterPro" id="IPR036182">
    <property type="entry name" value="PCuAC_sf"/>
</dbReference>
<dbReference type="Gene3D" id="2.60.40.1890">
    <property type="entry name" value="PCu(A)C copper chaperone"/>
    <property type="match status" value="1"/>
</dbReference>
<evidence type="ECO:0000256" key="1">
    <source>
        <dbReference type="SAM" id="SignalP"/>
    </source>
</evidence>
<protein>
    <recommendedName>
        <fullName evidence="4">Copper(I)-binding protein</fullName>
    </recommendedName>
</protein>
<dbReference type="PROSITE" id="PS51257">
    <property type="entry name" value="PROKAR_LIPOPROTEIN"/>
    <property type="match status" value="1"/>
</dbReference>
<dbReference type="InterPro" id="IPR058248">
    <property type="entry name" value="Lxx211020-like"/>
</dbReference>
<name>A0A1R0FBW2_9HYPH</name>
<dbReference type="InterPro" id="IPR007410">
    <property type="entry name" value="LpqE-like"/>
</dbReference>
<dbReference type="GeneID" id="92990879"/>